<keyword evidence="6 7" id="KW-0472">Membrane</keyword>
<feature type="transmembrane region" description="Helical" evidence="7">
    <location>
        <begin position="101"/>
        <end position="119"/>
    </location>
</feature>
<protein>
    <submittedName>
        <fullName evidence="9">Peptide/nickel transport system permease protein</fullName>
    </submittedName>
</protein>
<feature type="domain" description="ABC transmembrane type-1" evidence="8">
    <location>
        <begin position="95"/>
        <end position="304"/>
    </location>
</feature>
<evidence type="ECO:0000313" key="10">
    <source>
        <dbReference type="Proteomes" id="UP000240542"/>
    </source>
</evidence>
<name>A0A2P8DSW5_9ACTN</name>
<dbReference type="RefSeq" id="WP_106581628.1">
    <property type="nucleotide sequence ID" value="NZ_PYGA01000002.1"/>
</dbReference>
<dbReference type="CDD" id="cd06261">
    <property type="entry name" value="TM_PBP2"/>
    <property type="match status" value="1"/>
</dbReference>
<dbReference type="EMBL" id="PYGA01000002">
    <property type="protein sequence ID" value="PSL00298.1"/>
    <property type="molecule type" value="Genomic_DNA"/>
</dbReference>
<evidence type="ECO:0000256" key="6">
    <source>
        <dbReference type="ARBA" id="ARBA00023136"/>
    </source>
</evidence>
<evidence type="ECO:0000256" key="1">
    <source>
        <dbReference type="ARBA" id="ARBA00004651"/>
    </source>
</evidence>
<dbReference type="AlphaFoldDB" id="A0A2P8DSW5"/>
<gene>
    <name evidence="9" type="ORF">CLV63_102425</name>
</gene>
<dbReference type="InterPro" id="IPR045621">
    <property type="entry name" value="BPD_transp_1_N"/>
</dbReference>
<keyword evidence="2 7" id="KW-0813">Transport</keyword>
<dbReference type="Pfam" id="PF19300">
    <property type="entry name" value="BPD_transp_1_N"/>
    <property type="match status" value="1"/>
</dbReference>
<evidence type="ECO:0000256" key="4">
    <source>
        <dbReference type="ARBA" id="ARBA00022692"/>
    </source>
</evidence>
<organism evidence="9 10">
    <name type="scientific">Murinocardiopsis flavida</name>
    <dbReference type="NCBI Taxonomy" id="645275"/>
    <lineage>
        <taxon>Bacteria</taxon>
        <taxon>Bacillati</taxon>
        <taxon>Actinomycetota</taxon>
        <taxon>Actinomycetes</taxon>
        <taxon>Streptosporangiales</taxon>
        <taxon>Nocardiopsidaceae</taxon>
        <taxon>Murinocardiopsis</taxon>
    </lineage>
</organism>
<sequence>MSGFLVRRLGLALVQLVVVASLIFLLVRLIPGDAARAVAGEIATKEQVAAIRAEMGLDRPVWGQFLDFWAGLLRGDLGTSLISGREVMLDLPPRVANSLELVLIALALAVLIGVPLGRWAALRADRAGDHLVTGAGILGISLPVFVLGTLLLLVFSLWLPILPPERFVTIGQDPAAHLRALVLPVVTLTAASTAVIARMTRSSMLETLSADYVRTARSKGLAETLVVRRHALRTALIPVVSITGVELATLIGSTVLVETIFGWPGMSSFLMNAVGSRDYPVIQAVVLSTATIVIAVNFAADLVIRALDPRTEAV</sequence>
<dbReference type="InterPro" id="IPR000515">
    <property type="entry name" value="MetI-like"/>
</dbReference>
<evidence type="ECO:0000256" key="5">
    <source>
        <dbReference type="ARBA" id="ARBA00022989"/>
    </source>
</evidence>
<dbReference type="PROSITE" id="PS50928">
    <property type="entry name" value="ABC_TM1"/>
    <property type="match status" value="1"/>
</dbReference>
<proteinExistence type="inferred from homology"/>
<dbReference type="SUPFAM" id="SSF161098">
    <property type="entry name" value="MetI-like"/>
    <property type="match status" value="1"/>
</dbReference>
<keyword evidence="4 7" id="KW-0812">Transmembrane</keyword>
<feature type="transmembrane region" description="Helical" evidence="7">
    <location>
        <begin position="178"/>
        <end position="197"/>
    </location>
</feature>
<keyword evidence="5 7" id="KW-1133">Transmembrane helix</keyword>
<dbReference type="OrthoDB" id="9778910at2"/>
<evidence type="ECO:0000256" key="7">
    <source>
        <dbReference type="RuleBase" id="RU363032"/>
    </source>
</evidence>
<evidence type="ECO:0000259" key="8">
    <source>
        <dbReference type="PROSITE" id="PS50928"/>
    </source>
</evidence>
<dbReference type="InterPro" id="IPR035906">
    <property type="entry name" value="MetI-like_sf"/>
</dbReference>
<reference evidence="9 10" key="1">
    <citation type="submission" date="2018-03" db="EMBL/GenBank/DDBJ databases">
        <title>Genomic Encyclopedia of Archaeal and Bacterial Type Strains, Phase II (KMG-II): from individual species to whole genera.</title>
        <authorList>
            <person name="Goeker M."/>
        </authorList>
    </citation>
    <scope>NUCLEOTIDE SEQUENCE [LARGE SCALE GENOMIC DNA]</scope>
    <source>
        <strain evidence="9 10">DSM 45312</strain>
    </source>
</reference>
<dbReference type="GO" id="GO:0005886">
    <property type="term" value="C:plasma membrane"/>
    <property type="evidence" value="ECO:0007669"/>
    <property type="project" value="UniProtKB-SubCell"/>
</dbReference>
<dbReference type="Proteomes" id="UP000240542">
    <property type="component" value="Unassembled WGS sequence"/>
</dbReference>
<feature type="transmembrane region" description="Helical" evidence="7">
    <location>
        <begin position="281"/>
        <end position="300"/>
    </location>
</feature>
<feature type="transmembrane region" description="Helical" evidence="7">
    <location>
        <begin position="131"/>
        <end position="158"/>
    </location>
</feature>
<dbReference type="GO" id="GO:0055085">
    <property type="term" value="P:transmembrane transport"/>
    <property type="evidence" value="ECO:0007669"/>
    <property type="project" value="InterPro"/>
</dbReference>
<accession>A0A2P8DSW5</accession>
<dbReference type="PANTHER" id="PTHR43163:SF3">
    <property type="entry name" value="PEPTIDE ABC TRANSPORTER PERMEASE PROTEIN"/>
    <property type="match status" value="1"/>
</dbReference>
<comment type="similarity">
    <text evidence="7">Belongs to the binding-protein-dependent transport system permease family.</text>
</comment>
<dbReference type="Pfam" id="PF00528">
    <property type="entry name" value="BPD_transp_1"/>
    <property type="match status" value="1"/>
</dbReference>
<keyword evidence="3" id="KW-1003">Cell membrane</keyword>
<comment type="subcellular location">
    <subcellularLocation>
        <location evidence="1 7">Cell membrane</location>
        <topology evidence="1 7">Multi-pass membrane protein</topology>
    </subcellularLocation>
</comment>
<keyword evidence="10" id="KW-1185">Reference proteome</keyword>
<feature type="transmembrane region" description="Helical" evidence="7">
    <location>
        <begin position="235"/>
        <end position="261"/>
    </location>
</feature>
<evidence type="ECO:0000313" key="9">
    <source>
        <dbReference type="EMBL" id="PSL00298.1"/>
    </source>
</evidence>
<evidence type="ECO:0000256" key="2">
    <source>
        <dbReference type="ARBA" id="ARBA00022448"/>
    </source>
</evidence>
<evidence type="ECO:0000256" key="3">
    <source>
        <dbReference type="ARBA" id="ARBA00022475"/>
    </source>
</evidence>
<dbReference type="PANTHER" id="PTHR43163">
    <property type="entry name" value="DIPEPTIDE TRANSPORT SYSTEM PERMEASE PROTEIN DPPB-RELATED"/>
    <property type="match status" value="1"/>
</dbReference>
<comment type="caution">
    <text evidence="9">The sequence shown here is derived from an EMBL/GenBank/DDBJ whole genome shotgun (WGS) entry which is preliminary data.</text>
</comment>
<dbReference type="Gene3D" id="1.10.3720.10">
    <property type="entry name" value="MetI-like"/>
    <property type="match status" value="1"/>
</dbReference>